<dbReference type="Proteomes" id="UP001157440">
    <property type="component" value="Unassembled WGS sequence"/>
</dbReference>
<evidence type="ECO:0000313" key="3">
    <source>
        <dbReference type="Proteomes" id="UP001157440"/>
    </source>
</evidence>
<comment type="caution">
    <text evidence="2">The sequence shown here is derived from an EMBL/GenBank/DDBJ whole genome shotgun (WGS) entry which is preliminary data.</text>
</comment>
<keyword evidence="1" id="KW-1133">Transmembrane helix</keyword>
<accession>A0AA37WS33</accession>
<evidence type="ECO:0000313" key="2">
    <source>
        <dbReference type="EMBL" id="GLS70839.1"/>
    </source>
</evidence>
<organism evidence="2 3">
    <name type="scientific">Methylobacterium tardum</name>
    <dbReference type="NCBI Taxonomy" id="374432"/>
    <lineage>
        <taxon>Bacteria</taxon>
        <taxon>Pseudomonadati</taxon>
        <taxon>Pseudomonadota</taxon>
        <taxon>Alphaproteobacteria</taxon>
        <taxon>Hyphomicrobiales</taxon>
        <taxon>Methylobacteriaceae</taxon>
        <taxon>Methylobacterium</taxon>
    </lineage>
</organism>
<dbReference type="RefSeq" id="WP_238198561.1">
    <property type="nucleotide sequence ID" value="NZ_BPQZ01000025.1"/>
</dbReference>
<keyword evidence="3" id="KW-1185">Reference proteome</keyword>
<feature type="transmembrane region" description="Helical" evidence="1">
    <location>
        <begin position="47"/>
        <end position="68"/>
    </location>
</feature>
<reference evidence="3" key="1">
    <citation type="journal article" date="2019" name="Int. J. Syst. Evol. Microbiol.">
        <title>The Global Catalogue of Microorganisms (GCM) 10K type strain sequencing project: providing services to taxonomists for standard genome sequencing and annotation.</title>
        <authorList>
            <consortium name="The Broad Institute Genomics Platform"/>
            <consortium name="The Broad Institute Genome Sequencing Center for Infectious Disease"/>
            <person name="Wu L."/>
            <person name="Ma J."/>
        </authorList>
    </citation>
    <scope>NUCLEOTIDE SEQUENCE [LARGE SCALE GENOMIC DNA]</scope>
    <source>
        <strain evidence="3">NBRC 103632</strain>
    </source>
</reference>
<sequence length="90" mass="9551">MTATALAVMMAGVLGAFGTIVFAVDWVPGSVVGLANLPSKRVIGLWLYNGVLCLALAAWLVCTFFCTVDGYDDIPAVRDSYCRPHVATRA</sequence>
<proteinExistence type="predicted"/>
<dbReference type="AlphaFoldDB" id="A0AA37WS33"/>
<dbReference type="EMBL" id="BSPL01000017">
    <property type="protein sequence ID" value="GLS70839.1"/>
    <property type="molecule type" value="Genomic_DNA"/>
</dbReference>
<keyword evidence="1" id="KW-0812">Transmembrane</keyword>
<protein>
    <submittedName>
        <fullName evidence="2">Uncharacterized protein</fullName>
    </submittedName>
</protein>
<keyword evidence="1" id="KW-0472">Membrane</keyword>
<name>A0AA37WS33_9HYPH</name>
<gene>
    <name evidence="2" type="ORF">GCM10007890_28520</name>
</gene>
<evidence type="ECO:0000256" key="1">
    <source>
        <dbReference type="SAM" id="Phobius"/>
    </source>
</evidence>